<dbReference type="AlphaFoldDB" id="A0A941IRX5"/>
<dbReference type="EMBL" id="JAGSOG010000234">
    <property type="protein sequence ID" value="MBR7837839.1"/>
    <property type="molecule type" value="Genomic_DNA"/>
</dbReference>
<name>A0A941IRX5_9ACTN</name>
<reference evidence="5" key="1">
    <citation type="submission" date="2021-04" db="EMBL/GenBank/DDBJ databases">
        <title>Genome based classification of Actinospica acidithermotolerans sp. nov., an actinobacterium isolated from an Indonesian hot spring.</title>
        <authorList>
            <person name="Kusuma A.B."/>
            <person name="Putra K.E."/>
            <person name="Nafisah S."/>
            <person name="Loh J."/>
            <person name="Nouioui I."/>
            <person name="Goodfellow M."/>
        </authorList>
    </citation>
    <scope>NUCLEOTIDE SEQUENCE</scope>
    <source>
        <strain evidence="5">CSCA 57</strain>
    </source>
</reference>
<dbReference type="InterPro" id="IPR005650">
    <property type="entry name" value="BlaI_family"/>
</dbReference>
<dbReference type="SUPFAM" id="SSF46785">
    <property type="entry name" value="Winged helix' DNA-binding domain"/>
    <property type="match status" value="1"/>
</dbReference>
<dbReference type="InterPro" id="IPR036390">
    <property type="entry name" value="WH_DNA-bd_sf"/>
</dbReference>
<keyword evidence="4" id="KW-0804">Transcription</keyword>
<keyword evidence="2" id="KW-0805">Transcription regulation</keyword>
<dbReference type="Pfam" id="PF03965">
    <property type="entry name" value="Penicillinase_R"/>
    <property type="match status" value="1"/>
</dbReference>
<proteinExistence type="inferred from homology"/>
<dbReference type="GO" id="GO:0045892">
    <property type="term" value="P:negative regulation of DNA-templated transcription"/>
    <property type="evidence" value="ECO:0007669"/>
    <property type="project" value="InterPro"/>
</dbReference>
<evidence type="ECO:0000256" key="4">
    <source>
        <dbReference type="ARBA" id="ARBA00023163"/>
    </source>
</evidence>
<evidence type="ECO:0000313" key="5">
    <source>
        <dbReference type="EMBL" id="MBR7837839.1"/>
    </source>
</evidence>
<dbReference type="GO" id="GO:0003677">
    <property type="term" value="F:DNA binding"/>
    <property type="evidence" value="ECO:0007669"/>
    <property type="project" value="UniProtKB-KW"/>
</dbReference>
<comment type="caution">
    <text evidence="5">The sequence shown here is derived from an EMBL/GenBank/DDBJ whole genome shotgun (WGS) entry which is preliminary data.</text>
</comment>
<comment type="similarity">
    <text evidence="1">Belongs to the BlaI transcriptional regulatory family.</text>
</comment>
<keyword evidence="6" id="KW-1185">Reference proteome</keyword>
<accession>A0A941IRX5</accession>
<evidence type="ECO:0000313" key="6">
    <source>
        <dbReference type="Proteomes" id="UP000675781"/>
    </source>
</evidence>
<sequence length="147" mass="15792">MSGGPEAPAGSRRAAGALESAILAVLWHAKEPLSPGEVRERLARADGAPGLGDEHTPAGTELSYSTVVTILTRLHDKRALTRERDGRAFRYAPVADEAGLAARRLSALLDRAPDREAVLSRFVEDLSERDERLLRELLGRADGAEAS</sequence>
<evidence type="ECO:0000256" key="1">
    <source>
        <dbReference type="ARBA" id="ARBA00011046"/>
    </source>
</evidence>
<dbReference type="Gene3D" id="1.10.10.10">
    <property type="entry name" value="Winged helix-like DNA-binding domain superfamily/Winged helix DNA-binding domain"/>
    <property type="match status" value="1"/>
</dbReference>
<evidence type="ECO:0000256" key="2">
    <source>
        <dbReference type="ARBA" id="ARBA00023015"/>
    </source>
</evidence>
<keyword evidence="3" id="KW-0238">DNA-binding</keyword>
<dbReference type="Proteomes" id="UP000675781">
    <property type="component" value="Unassembled WGS sequence"/>
</dbReference>
<dbReference type="InterPro" id="IPR036388">
    <property type="entry name" value="WH-like_DNA-bd_sf"/>
</dbReference>
<evidence type="ECO:0000256" key="3">
    <source>
        <dbReference type="ARBA" id="ARBA00023125"/>
    </source>
</evidence>
<gene>
    <name evidence="5" type="ORF">KDL01_31480</name>
</gene>
<organism evidence="5 6">
    <name type="scientific">Actinospica durhamensis</name>
    <dbReference type="NCBI Taxonomy" id="1508375"/>
    <lineage>
        <taxon>Bacteria</taxon>
        <taxon>Bacillati</taxon>
        <taxon>Actinomycetota</taxon>
        <taxon>Actinomycetes</taxon>
        <taxon>Catenulisporales</taxon>
        <taxon>Actinospicaceae</taxon>
        <taxon>Actinospica</taxon>
    </lineage>
</organism>
<protein>
    <submittedName>
        <fullName evidence="5">BlaI/MecI/CopY family transcriptional regulator</fullName>
    </submittedName>
</protein>